<dbReference type="GO" id="GO:0016746">
    <property type="term" value="F:acyltransferase activity"/>
    <property type="evidence" value="ECO:0007669"/>
    <property type="project" value="UniProtKB-KW"/>
</dbReference>
<sequence>MSAEPATRDLTGVAFREVVDADVEQVVTLWEACGLTRPWNDPRLDIADARANPTSTVLVGVRGDEVVASAMVGYDGHRGWVYYLAVRPEDRGSGLGRAATRVAEGWLRERGVRKLRLMVRHGNEQVLGFYEGLGYTDSDCLVLGRDL</sequence>
<dbReference type="PANTHER" id="PTHR43877:SF2">
    <property type="entry name" value="AMINOALKYLPHOSPHONATE N-ACETYLTRANSFERASE-RELATED"/>
    <property type="match status" value="1"/>
</dbReference>
<comment type="caution">
    <text evidence="4">The sequence shown here is derived from an EMBL/GenBank/DDBJ whole genome shotgun (WGS) entry which is preliminary data.</text>
</comment>
<gene>
    <name evidence="4" type="ORF">M1843_02015</name>
</gene>
<dbReference type="InterPro" id="IPR050832">
    <property type="entry name" value="Bact_Acetyltransf"/>
</dbReference>
<dbReference type="PROSITE" id="PS51186">
    <property type="entry name" value="GNAT"/>
    <property type="match status" value="1"/>
</dbReference>
<dbReference type="Pfam" id="PF00583">
    <property type="entry name" value="Acetyltransf_1"/>
    <property type="match status" value="1"/>
</dbReference>
<dbReference type="Gene3D" id="3.40.630.30">
    <property type="match status" value="1"/>
</dbReference>
<dbReference type="PANTHER" id="PTHR43877">
    <property type="entry name" value="AMINOALKYLPHOSPHONATE N-ACETYLTRANSFERASE-RELATED-RELATED"/>
    <property type="match status" value="1"/>
</dbReference>
<organism evidence="4 5">
    <name type="scientific">Isoptericola peretonis</name>
    <dbReference type="NCBI Taxonomy" id="2918523"/>
    <lineage>
        <taxon>Bacteria</taxon>
        <taxon>Bacillati</taxon>
        <taxon>Actinomycetota</taxon>
        <taxon>Actinomycetes</taxon>
        <taxon>Micrococcales</taxon>
        <taxon>Promicromonosporaceae</taxon>
        <taxon>Isoptericola</taxon>
    </lineage>
</organism>
<dbReference type="EC" id="2.3.1.-" evidence="4"/>
<dbReference type="RefSeq" id="WP_416342395.1">
    <property type="nucleotide sequence ID" value="NZ_JALQCY010000001.1"/>
</dbReference>
<reference evidence="4 5" key="1">
    <citation type="submission" date="2022-02" db="EMBL/GenBank/DDBJ databases">
        <title>The car tank lid bacteriome: a reservoir of bacteria with potential in bioremediation of fuel.</title>
        <authorList>
            <person name="Vidal-Verdu A."/>
            <person name="Gomez-Martinez D."/>
            <person name="Latorre-Perez A."/>
            <person name="Pereto J."/>
            <person name="Porcar M."/>
        </authorList>
    </citation>
    <scope>NUCLEOTIDE SEQUENCE [LARGE SCALE GENOMIC DNA]</scope>
    <source>
        <strain evidence="4 5">4D.3</strain>
    </source>
</reference>
<name>A0ABT0IZ41_9MICO</name>
<dbReference type="Proteomes" id="UP001651050">
    <property type="component" value="Unassembled WGS sequence"/>
</dbReference>
<keyword evidence="5" id="KW-1185">Reference proteome</keyword>
<feature type="domain" description="N-acetyltransferase" evidence="3">
    <location>
        <begin position="13"/>
        <end position="147"/>
    </location>
</feature>
<evidence type="ECO:0000259" key="3">
    <source>
        <dbReference type="PROSITE" id="PS51186"/>
    </source>
</evidence>
<accession>A0ABT0IZ41</accession>
<dbReference type="SUPFAM" id="SSF55729">
    <property type="entry name" value="Acyl-CoA N-acyltransferases (Nat)"/>
    <property type="match status" value="1"/>
</dbReference>
<evidence type="ECO:0000313" key="5">
    <source>
        <dbReference type="Proteomes" id="UP001651050"/>
    </source>
</evidence>
<dbReference type="NCBIfam" id="NF002959">
    <property type="entry name" value="PRK03624.1"/>
    <property type="match status" value="1"/>
</dbReference>
<dbReference type="InterPro" id="IPR000182">
    <property type="entry name" value="GNAT_dom"/>
</dbReference>
<keyword evidence="1 4" id="KW-0808">Transferase</keyword>
<keyword evidence="2 4" id="KW-0012">Acyltransferase</keyword>
<evidence type="ECO:0000313" key="4">
    <source>
        <dbReference type="EMBL" id="MCK9792521.1"/>
    </source>
</evidence>
<dbReference type="CDD" id="cd04301">
    <property type="entry name" value="NAT_SF"/>
    <property type="match status" value="1"/>
</dbReference>
<dbReference type="InterPro" id="IPR016181">
    <property type="entry name" value="Acyl_CoA_acyltransferase"/>
</dbReference>
<evidence type="ECO:0000256" key="1">
    <source>
        <dbReference type="ARBA" id="ARBA00022679"/>
    </source>
</evidence>
<protein>
    <submittedName>
        <fullName evidence="4">GNAT family acetyltransferase</fullName>
        <ecNumber evidence="4">2.3.1.-</ecNumber>
    </submittedName>
</protein>
<dbReference type="EMBL" id="JALQCY010000001">
    <property type="protein sequence ID" value="MCK9792521.1"/>
    <property type="molecule type" value="Genomic_DNA"/>
</dbReference>
<proteinExistence type="predicted"/>
<evidence type="ECO:0000256" key="2">
    <source>
        <dbReference type="ARBA" id="ARBA00023315"/>
    </source>
</evidence>